<dbReference type="PANTHER" id="PTHR34978:SF3">
    <property type="entry name" value="SLR0241 PROTEIN"/>
    <property type="match status" value="1"/>
</dbReference>
<name>A0A7K1LQ83_9FLAO</name>
<feature type="compositionally biased region" description="Basic and acidic residues" evidence="1">
    <location>
        <begin position="529"/>
        <end position="538"/>
    </location>
</feature>
<gene>
    <name evidence="4" type="ORF">FLP08_10055</name>
</gene>
<dbReference type="OrthoDB" id="1522859at2"/>
<keyword evidence="2" id="KW-0812">Transmembrane</keyword>
<dbReference type="InterPro" id="IPR008756">
    <property type="entry name" value="Peptidase_M56"/>
</dbReference>
<dbReference type="Pfam" id="PF05569">
    <property type="entry name" value="Peptidase_M56"/>
    <property type="match status" value="1"/>
</dbReference>
<comment type="caution">
    <text evidence="4">The sequence shown here is derived from an EMBL/GenBank/DDBJ whole genome shotgun (WGS) entry which is preliminary data.</text>
</comment>
<dbReference type="EMBL" id="VJVW01000003">
    <property type="protein sequence ID" value="MUP42918.1"/>
    <property type="molecule type" value="Genomic_DNA"/>
</dbReference>
<keyword evidence="2" id="KW-1133">Transmembrane helix</keyword>
<organism evidence="4 5">
    <name type="scientific">Christiangramia aestuarii</name>
    <dbReference type="NCBI Taxonomy" id="1028746"/>
    <lineage>
        <taxon>Bacteria</taxon>
        <taxon>Pseudomonadati</taxon>
        <taxon>Bacteroidota</taxon>
        <taxon>Flavobacteriia</taxon>
        <taxon>Flavobacteriales</taxon>
        <taxon>Flavobacteriaceae</taxon>
        <taxon>Christiangramia</taxon>
    </lineage>
</organism>
<protein>
    <recommendedName>
        <fullName evidence="3">Peptidase M56 domain-containing protein</fullName>
    </recommendedName>
</protein>
<dbReference type="Proteomes" id="UP000460416">
    <property type="component" value="Unassembled WGS sequence"/>
</dbReference>
<sequence>MLIYLLKSGLCLLILFGFYKLCLENENFHKIKRVYLLGALILAFSLPLITLTYQVEVEPVPDPSGFEEVNFTGSKLENKSEVWDNLYIIAISIYLLGFLFFGYRFFKNLRSLLTQAWKNEKIRELNYIFILLGQKLVPFSFLNYIFLNRTEFKKDEISQAVIEHEKAHVNQKHSLDLLFIEILQVIFWFNPLFYWIKRSIKLNHEFLADSEVLAKDFNALEYSNILFNYSSGYHHNALASPLNHSLIKKRIIMITKDFSIKKLLLRAGLFLPVLGGCIFLFNNEIVAKPVYVSDYSVKQGGNIEIPFEAKTGFLTSDNVPETMAVVQDLELKIKVDGEKVWVNGQETDLENFSKKIDQVTGELSKAELKELNLSMKLIDTREEFMKNLDREFSKTRLASVSGRSVLPPPPPMPPDPGAAPPPPEPGNEIISVPPPPKPGNEIVEIDKERNIKKQEAHLREREERLKARKNELETSQKLSETEKKRRLQELEDEEKRLLARQTALEQRHAHLIEREAIEVERRAREVEREARIRERNHQELPAPPPPPKVHYPENATYYLNDNQISRQKALELIKEGKTTQVNIQQSSYGKDVVRIYN</sequence>
<evidence type="ECO:0000256" key="1">
    <source>
        <dbReference type="SAM" id="MobiDB-lite"/>
    </source>
</evidence>
<keyword evidence="5" id="KW-1185">Reference proteome</keyword>
<feature type="compositionally biased region" description="Pro residues" evidence="1">
    <location>
        <begin position="406"/>
        <end position="425"/>
    </location>
</feature>
<keyword evidence="2" id="KW-0472">Membrane</keyword>
<evidence type="ECO:0000313" key="4">
    <source>
        <dbReference type="EMBL" id="MUP42918.1"/>
    </source>
</evidence>
<dbReference type="InterPro" id="IPR052173">
    <property type="entry name" value="Beta-lactam_resp_regulator"/>
</dbReference>
<feature type="transmembrane region" description="Helical" evidence="2">
    <location>
        <begin position="177"/>
        <end position="196"/>
    </location>
</feature>
<accession>A0A7K1LQ83</accession>
<evidence type="ECO:0000259" key="3">
    <source>
        <dbReference type="Pfam" id="PF05569"/>
    </source>
</evidence>
<dbReference type="CDD" id="cd07341">
    <property type="entry name" value="M56_BlaR1_MecR1_like"/>
    <property type="match status" value="1"/>
</dbReference>
<proteinExistence type="predicted"/>
<dbReference type="AlphaFoldDB" id="A0A7K1LQ83"/>
<dbReference type="PANTHER" id="PTHR34978">
    <property type="entry name" value="POSSIBLE SENSOR-TRANSDUCER PROTEIN BLAR"/>
    <property type="match status" value="1"/>
</dbReference>
<evidence type="ECO:0000256" key="2">
    <source>
        <dbReference type="SAM" id="Phobius"/>
    </source>
</evidence>
<feature type="transmembrane region" description="Helical" evidence="2">
    <location>
        <begin position="127"/>
        <end position="146"/>
    </location>
</feature>
<feature type="transmembrane region" description="Helical" evidence="2">
    <location>
        <begin position="86"/>
        <end position="106"/>
    </location>
</feature>
<feature type="domain" description="Peptidase M56" evidence="3">
    <location>
        <begin position="148"/>
        <end position="254"/>
    </location>
</feature>
<dbReference type="RefSeq" id="WP_156276519.1">
    <property type="nucleotide sequence ID" value="NZ_BAABGI010000003.1"/>
</dbReference>
<reference evidence="4 5" key="1">
    <citation type="submission" date="2019-07" db="EMBL/GenBank/DDBJ databases">
        <title>Gramella aestuarii sp. nov., isolated from a tidal flat, and emended description of Gramella echinicola.</title>
        <authorList>
            <person name="Liu L."/>
        </authorList>
    </citation>
    <scope>NUCLEOTIDE SEQUENCE [LARGE SCALE GENOMIC DNA]</scope>
    <source>
        <strain evidence="4 5">BS12</strain>
    </source>
</reference>
<feature type="transmembrane region" description="Helical" evidence="2">
    <location>
        <begin position="6"/>
        <end position="22"/>
    </location>
</feature>
<evidence type="ECO:0000313" key="5">
    <source>
        <dbReference type="Proteomes" id="UP000460416"/>
    </source>
</evidence>
<feature type="transmembrane region" description="Helical" evidence="2">
    <location>
        <begin position="34"/>
        <end position="55"/>
    </location>
</feature>
<feature type="compositionally biased region" description="Basic and acidic residues" evidence="1">
    <location>
        <begin position="444"/>
        <end position="488"/>
    </location>
</feature>
<feature type="region of interest" description="Disordered" evidence="1">
    <location>
        <begin position="529"/>
        <end position="552"/>
    </location>
</feature>
<feature type="region of interest" description="Disordered" evidence="1">
    <location>
        <begin position="399"/>
        <end position="488"/>
    </location>
</feature>
<feature type="transmembrane region" description="Helical" evidence="2">
    <location>
        <begin position="263"/>
        <end position="281"/>
    </location>
</feature>